<evidence type="ECO:0000313" key="1">
    <source>
        <dbReference type="EMBL" id="CAD8214514.1"/>
    </source>
</evidence>
<keyword evidence="2" id="KW-1185">Reference proteome</keyword>
<organism evidence="1 2">
    <name type="scientific">Paramecium pentaurelia</name>
    <dbReference type="NCBI Taxonomy" id="43138"/>
    <lineage>
        <taxon>Eukaryota</taxon>
        <taxon>Sar</taxon>
        <taxon>Alveolata</taxon>
        <taxon>Ciliophora</taxon>
        <taxon>Intramacronucleata</taxon>
        <taxon>Oligohymenophorea</taxon>
        <taxon>Peniculida</taxon>
        <taxon>Parameciidae</taxon>
        <taxon>Paramecium</taxon>
    </lineage>
</organism>
<protein>
    <submittedName>
        <fullName evidence="1">Uncharacterized protein</fullName>
    </submittedName>
</protein>
<evidence type="ECO:0000313" key="2">
    <source>
        <dbReference type="Proteomes" id="UP000689195"/>
    </source>
</evidence>
<name>A0A8S1YRP3_9CILI</name>
<accession>A0A8S1YRP3</accession>
<dbReference type="AlphaFoldDB" id="A0A8S1YRP3"/>
<proteinExistence type="predicted"/>
<comment type="caution">
    <text evidence="1">The sequence shown here is derived from an EMBL/GenBank/DDBJ whole genome shotgun (WGS) entry which is preliminary data.</text>
</comment>
<dbReference type="Proteomes" id="UP000689195">
    <property type="component" value="Unassembled WGS sequence"/>
</dbReference>
<dbReference type="OrthoDB" id="10605878at2759"/>
<reference evidence="1" key="1">
    <citation type="submission" date="2021-01" db="EMBL/GenBank/DDBJ databases">
        <authorList>
            <consortium name="Genoscope - CEA"/>
            <person name="William W."/>
        </authorList>
    </citation>
    <scope>NUCLEOTIDE SEQUENCE</scope>
</reference>
<gene>
    <name evidence="1" type="ORF">PPENT_87.1.T2200001</name>
</gene>
<dbReference type="EMBL" id="CAJJDO010000220">
    <property type="protein sequence ID" value="CAD8214514.1"/>
    <property type="molecule type" value="Genomic_DNA"/>
</dbReference>
<sequence>MMLYNISNIVLLQPSFQNLMNFQQMMPINQIQMVQIYLSQAKIQNGYYIFFIDRSCSMSGIRIQKANNH</sequence>